<evidence type="ECO:0000313" key="3">
    <source>
        <dbReference type="Proteomes" id="UP000241074"/>
    </source>
</evidence>
<dbReference type="InterPro" id="IPR024047">
    <property type="entry name" value="MM3350-like_sf"/>
</dbReference>
<dbReference type="SUPFAM" id="SSF159941">
    <property type="entry name" value="MM3350-like"/>
    <property type="match status" value="1"/>
</dbReference>
<dbReference type="Gene3D" id="3.10.290.30">
    <property type="entry name" value="MM3350-like"/>
    <property type="match status" value="1"/>
</dbReference>
<reference evidence="2 3" key="2">
    <citation type="submission" date="2018-03" db="EMBL/GenBank/DDBJ databases">
        <authorList>
            <person name="Keele B.F."/>
        </authorList>
    </citation>
    <scope>NUCLEOTIDE SEQUENCE [LARGE SCALE GENOMIC DNA]</scope>
    <source>
        <strain evidence="2 3">D13</strain>
    </source>
</reference>
<dbReference type="Pfam" id="PF07929">
    <property type="entry name" value="PRiA4_ORF3"/>
    <property type="match status" value="1"/>
</dbReference>
<dbReference type="EMBL" id="CP027860">
    <property type="protein sequence ID" value="AVP96069.1"/>
    <property type="molecule type" value="Genomic_DNA"/>
</dbReference>
<dbReference type="InterPro" id="IPR012912">
    <property type="entry name" value="Plasmid_pRiA4b_Orf3-like"/>
</dbReference>
<dbReference type="AlphaFoldDB" id="A0A2P1PML6"/>
<feature type="domain" description="Plasmid pRiA4b Orf3-like" evidence="1">
    <location>
        <begin position="9"/>
        <end position="175"/>
    </location>
</feature>
<evidence type="ECO:0000259" key="1">
    <source>
        <dbReference type="Pfam" id="PF07929"/>
    </source>
</evidence>
<dbReference type="PANTHER" id="PTHR41878">
    <property type="entry name" value="LEXA REPRESSOR-RELATED"/>
    <property type="match status" value="1"/>
</dbReference>
<gene>
    <name evidence="2" type="ORF">C7S18_02170</name>
</gene>
<dbReference type="PANTHER" id="PTHR41878:SF1">
    <property type="entry name" value="TNPR PROTEIN"/>
    <property type="match status" value="1"/>
</dbReference>
<organism evidence="2 3">
    <name type="scientific">Ahniella affigens</name>
    <dbReference type="NCBI Taxonomy" id="2021234"/>
    <lineage>
        <taxon>Bacteria</taxon>
        <taxon>Pseudomonadati</taxon>
        <taxon>Pseudomonadota</taxon>
        <taxon>Gammaproteobacteria</taxon>
        <taxon>Lysobacterales</taxon>
        <taxon>Rhodanobacteraceae</taxon>
        <taxon>Ahniella</taxon>
    </lineage>
</organism>
<protein>
    <recommendedName>
        <fullName evidence="1">Plasmid pRiA4b Orf3-like domain-containing protein</fullName>
    </recommendedName>
</protein>
<accession>A0A2P1PML6</accession>
<dbReference type="Proteomes" id="UP000241074">
    <property type="component" value="Chromosome"/>
</dbReference>
<keyword evidence="3" id="KW-1185">Reference proteome</keyword>
<name>A0A2P1PML6_9GAMM</name>
<reference evidence="2 3" key="1">
    <citation type="submission" date="2018-03" db="EMBL/GenBank/DDBJ databases">
        <title>Ahniella affigens gen. nov., sp. nov., a gammaproteobacterium isolated from sandy soil near a stream.</title>
        <authorList>
            <person name="Ko Y."/>
            <person name="Kim J.-H."/>
        </authorList>
    </citation>
    <scope>NUCLEOTIDE SEQUENCE [LARGE SCALE GENOMIC DNA]</scope>
    <source>
        <strain evidence="2 3">D13</strain>
    </source>
</reference>
<proteinExistence type="predicted"/>
<sequence>MATKPAPTRYQLTITLRGTEPKIWRTFVAPFDITLSKLHLVIQIVMGWQDDHLHEFSTAKQRFCRPLDESADAGAINEARVKLDKILNEAHRTLRYTYDFGDNWEHDIKLDKILPADPAFDRPQFLKGARACPPEDCGGVYRYAHLVTILANPKHPEHEGILDWLGDNFDPEHLDGTVIEQELSEAFQKRDKAPKRAKQPKA</sequence>
<evidence type="ECO:0000313" key="2">
    <source>
        <dbReference type="EMBL" id="AVP96069.1"/>
    </source>
</evidence>
<dbReference type="RefSeq" id="WP_106889998.1">
    <property type="nucleotide sequence ID" value="NZ_CP027860.1"/>
</dbReference>
<dbReference type="OrthoDB" id="9816539at2"/>
<dbReference type="KEGG" id="xba:C7S18_02170"/>